<proteinExistence type="predicted"/>
<sequence length="164" mass="18512">MQSYQDKDIMLHHEAGISLLEMIIVMAIVASLSYLSISTFSHIRAQRQLIQSVREVIAFLATQRQYALLFNNPIKITLLIAPDNKIIATPFQYKSSSKNEIYQLVAGIELKQTTVKNVTFGHLRQTLKPMSFVIKKAGNEVKIIISSLGRIRVCSQQIKVFSSC</sequence>
<keyword evidence="2" id="KW-1133">Transmembrane helix</keyword>
<gene>
    <name evidence="3" type="ORF">M983_1137</name>
</gene>
<dbReference type="EMBL" id="LXEN01000048">
    <property type="protein sequence ID" value="OAT34357.1"/>
    <property type="molecule type" value="Genomic_DNA"/>
</dbReference>
<evidence type="ECO:0000313" key="4">
    <source>
        <dbReference type="Proteomes" id="UP000094023"/>
    </source>
</evidence>
<evidence type="ECO:0000256" key="2">
    <source>
        <dbReference type="SAM" id="Phobius"/>
    </source>
</evidence>
<protein>
    <submittedName>
        <fullName evidence="3">Prepilin peptidase-dependent protein A</fullName>
    </submittedName>
</protein>
<keyword evidence="2" id="KW-0472">Membrane</keyword>
<organism evidence="3 4">
    <name type="scientific">Proteus myxofaciens ATCC 19692</name>
    <dbReference type="NCBI Taxonomy" id="1354337"/>
    <lineage>
        <taxon>Bacteria</taxon>
        <taxon>Pseudomonadati</taxon>
        <taxon>Pseudomonadota</taxon>
        <taxon>Gammaproteobacteria</taxon>
        <taxon>Enterobacterales</taxon>
        <taxon>Morganellaceae</taxon>
        <taxon>Proteus</taxon>
    </lineage>
</organism>
<dbReference type="STRING" id="1354337.M983_1137"/>
<reference evidence="3 4" key="1">
    <citation type="submission" date="2016-04" db="EMBL/GenBank/DDBJ databases">
        <title>ATOL: Assembling a taxonomically balanced genome-scale reconstruction of the evolutionary history of the Enterobacteriaceae.</title>
        <authorList>
            <person name="Plunkett G.III."/>
            <person name="Neeno-Eckwall E.C."/>
            <person name="Glasner J.D."/>
            <person name="Perna N.T."/>
        </authorList>
    </citation>
    <scope>NUCLEOTIDE SEQUENCE [LARGE SCALE GENOMIC DNA]</scope>
    <source>
        <strain evidence="3 4">ATCC 19692</strain>
    </source>
</reference>
<dbReference type="InterPro" id="IPR045584">
    <property type="entry name" value="Pilin-like"/>
</dbReference>
<comment type="subcellular location">
    <subcellularLocation>
        <location evidence="1">Membrane</location>
        <topology evidence="1">Single-pass membrane protein</topology>
    </subcellularLocation>
</comment>
<evidence type="ECO:0000256" key="1">
    <source>
        <dbReference type="ARBA" id="ARBA00004167"/>
    </source>
</evidence>
<dbReference type="Proteomes" id="UP000094023">
    <property type="component" value="Unassembled WGS sequence"/>
</dbReference>
<dbReference type="SUPFAM" id="SSF54523">
    <property type="entry name" value="Pili subunits"/>
    <property type="match status" value="1"/>
</dbReference>
<dbReference type="AlphaFoldDB" id="A0A198GAB3"/>
<dbReference type="InterPro" id="IPR012902">
    <property type="entry name" value="N_methyl_site"/>
</dbReference>
<dbReference type="GO" id="GO:0016020">
    <property type="term" value="C:membrane"/>
    <property type="evidence" value="ECO:0007669"/>
    <property type="project" value="UniProtKB-SubCell"/>
</dbReference>
<comment type="caution">
    <text evidence="3">The sequence shown here is derived from an EMBL/GenBank/DDBJ whole genome shotgun (WGS) entry which is preliminary data.</text>
</comment>
<name>A0A198GAB3_9GAMM</name>
<dbReference type="NCBIfam" id="TIGR02532">
    <property type="entry name" value="IV_pilin_GFxxxE"/>
    <property type="match status" value="1"/>
</dbReference>
<keyword evidence="2" id="KW-0812">Transmembrane</keyword>
<keyword evidence="4" id="KW-1185">Reference proteome</keyword>
<dbReference type="RefSeq" id="WP_245684017.1">
    <property type="nucleotide sequence ID" value="NZ_LXEN01000048.1"/>
</dbReference>
<accession>A0A198GAB3</accession>
<evidence type="ECO:0000313" key="3">
    <source>
        <dbReference type="EMBL" id="OAT34357.1"/>
    </source>
</evidence>
<feature type="transmembrane region" description="Helical" evidence="2">
    <location>
        <begin position="15"/>
        <end position="37"/>
    </location>
</feature>